<dbReference type="RefSeq" id="WP_332081524.1">
    <property type="nucleotide sequence ID" value="NZ_JAZHYN010000019.1"/>
</dbReference>
<dbReference type="EC" id="2.1.1.-" evidence="2"/>
<dbReference type="InterPro" id="IPR013216">
    <property type="entry name" value="Methyltransf_11"/>
</dbReference>
<dbReference type="GO" id="GO:0032259">
    <property type="term" value="P:methylation"/>
    <property type="evidence" value="ECO:0007669"/>
    <property type="project" value="UniProtKB-KW"/>
</dbReference>
<protein>
    <submittedName>
        <fullName evidence="2">Class I SAM-dependent methyltransferase</fullName>
        <ecNumber evidence="2">2.1.1.-</ecNumber>
    </submittedName>
</protein>
<reference evidence="2 3" key="1">
    <citation type="submission" date="2024-02" db="EMBL/GenBank/DDBJ databases">
        <authorList>
            <person name="Grouzdev D."/>
        </authorList>
    </citation>
    <scope>NUCLEOTIDE SEQUENCE [LARGE SCALE GENOMIC DNA]</scope>
    <source>
        <strain evidence="2 3">9N</strain>
    </source>
</reference>
<evidence type="ECO:0000313" key="2">
    <source>
        <dbReference type="EMBL" id="MEF3366508.1"/>
    </source>
</evidence>
<accession>A0ABU7XGJ8</accession>
<evidence type="ECO:0000259" key="1">
    <source>
        <dbReference type="Pfam" id="PF08241"/>
    </source>
</evidence>
<dbReference type="GO" id="GO:0008168">
    <property type="term" value="F:methyltransferase activity"/>
    <property type="evidence" value="ECO:0007669"/>
    <property type="project" value="UniProtKB-KW"/>
</dbReference>
<gene>
    <name evidence="2" type="ORF">V3H18_08185</name>
</gene>
<dbReference type="Gene3D" id="3.40.50.150">
    <property type="entry name" value="Vaccinia Virus protein VP39"/>
    <property type="match status" value="1"/>
</dbReference>
<dbReference type="PANTHER" id="PTHR42912:SF80">
    <property type="entry name" value="METHYLTRANSFERASE DOMAIN-CONTAINING PROTEIN"/>
    <property type="match status" value="1"/>
</dbReference>
<keyword evidence="3" id="KW-1185">Reference proteome</keyword>
<comment type="caution">
    <text evidence="2">The sequence shown here is derived from an EMBL/GenBank/DDBJ whole genome shotgun (WGS) entry which is preliminary data.</text>
</comment>
<dbReference type="InterPro" id="IPR029063">
    <property type="entry name" value="SAM-dependent_MTases_sf"/>
</dbReference>
<dbReference type="Pfam" id="PF08241">
    <property type="entry name" value="Methyltransf_11"/>
    <property type="match status" value="1"/>
</dbReference>
<keyword evidence="2" id="KW-0489">Methyltransferase</keyword>
<dbReference type="InterPro" id="IPR050508">
    <property type="entry name" value="Methyltransf_Superfamily"/>
</dbReference>
<name>A0ABU7XGJ8_9HYPH</name>
<proteinExistence type="predicted"/>
<organism evidence="2 3">
    <name type="scientific">Methylocystis borbori</name>
    <dbReference type="NCBI Taxonomy" id="3118750"/>
    <lineage>
        <taxon>Bacteria</taxon>
        <taxon>Pseudomonadati</taxon>
        <taxon>Pseudomonadota</taxon>
        <taxon>Alphaproteobacteria</taxon>
        <taxon>Hyphomicrobiales</taxon>
        <taxon>Methylocystaceae</taxon>
        <taxon>Methylocystis</taxon>
    </lineage>
</organism>
<dbReference type="SUPFAM" id="SSF53335">
    <property type="entry name" value="S-adenosyl-L-methionine-dependent methyltransferases"/>
    <property type="match status" value="1"/>
</dbReference>
<dbReference type="Proteomes" id="UP001350748">
    <property type="component" value="Unassembled WGS sequence"/>
</dbReference>
<feature type="domain" description="Methyltransferase type 11" evidence="1">
    <location>
        <begin position="57"/>
        <end position="152"/>
    </location>
</feature>
<sequence length="240" mass="26378">MSQVRNDAPDVDGPDNCDVEAAYARWAPIYDLTFATLLKPGRRAAATAASKAQGPILDVGVGTGLELPLFDRHAQVFGVDLSEPMLRRAAQRVRRERLGNIAGLSKMDATRMAFADASFACVVAPYVLTVVPEPEALLDELARVLRPGGEIVLVNHVSGKDEAIALFEAWLDRHMAPKLGWRPQFPWSIIGDWIDENPQMKLVERRLLPPFGLFTLTRIARLPVDSETPKQATPSDLAFA</sequence>
<dbReference type="PANTHER" id="PTHR42912">
    <property type="entry name" value="METHYLTRANSFERASE"/>
    <property type="match status" value="1"/>
</dbReference>
<dbReference type="EMBL" id="JAZHYN010000019">
    <property type="protein sequence ID" value="MEF3366508.1"/>
    <property type="molecule type" value="Genomic_DNA"/>
</dbReference>
<evidence type="ECO:0000313" key="3">
    <source>
        <dbReference type="Proteomes" id="UP001350748"/>
    </source>
</evidence>
<keyword evidence="2" id="KW-0808">Transferase</keyword>
<dbReference type="CDD" id="cd02440">
    <property type="entry name" value="AdoMet_MTases"/>
    <property type="match status" value="1"/>
</dbReference>